<dbReference type="Proteomes" id="UP000239156">
    <property type="component" value="Unassembled WGS sequence"/>
</dbReference>
<gene>
    <name evidence="3" type="ORF">PSTT_13706</name>
</gene>
<evidence type="ECO:0000256" key="1">
    <source>
        <dbReference type="SAM" id="MobiDB-lite"/>
    </source>
</evidence>
<dbReference type="VEuPathDB" id="FungiDB:PSHT_15860"/>
<feature type="region of interest" description="Disordered" evidence="1">
    <location>
        <begin position="109"/>
        <end position="163"/>
    </location>
</feature>
<sequence length="731" mass="82500">MLPRCLCRIAWCVAFVTAPDPFKVTSALWDESRSYDARPPPAQHLLSILSSRSRLELNQPQSGSESSRAALLHLLRPESPGSPSQWPGPIPTTSSFLDVSSKPALFTSKTNEGQSAAPPIQNPKPTLYTSKRNEGQSAAPPIQKFRRLSPSSHLSTISDSLMDDSPDSTLISTIGREAHSKSPASLVSNPTSVSALFSISSNFQHPISPGCCSLNPEQRRCIAADKFNHHSHGNQSPFPVDRSANEIPQIISSDGSESRQETTAATLLNEQLALKIDSREREPEATTETGLYAELKNTGPKFLTDNGKLYVSLLKDDHEEFRSAIQSVGSMIKGVPDKKRYSGASFVMVHRPKALGWSYRVLNTDDNIQPPSNMIVVHKSLIKWIYMVHTRRLNQLNIPGPVQYSRQREMLDWLREQLYTYLEGAPIVGVRKSLNPEWEEGETLGATKLILIKLFSRKQHDHRVSFSTACELINIFNERYPFHIHGQFLTSTNSGDTFILLMYGPVNPKSTFQSLVQITTDPYFETRMQFLLTLDGGNIEDMPGCLETDLSHIELFTAGFLPGPKLKNQFLSPHPTLPIFFYHLKETPGFGYISTFKIEEREMLRADDVAVYFKRLLRAANYIHIEVLRHLGVGERDILARRRAFLKWMHDIFLQPQIDLPTIGKIKLRTPGLAPWEDASYGYTDLFTPMQLNLFEFMSSKMTPLSLKTHATFAFSTWYQRHYSTEFRSLI</sequence>
<dbReference type="VEuPathDB" id="FungiDB:PSTT_13706"/>
<name>A0A2S4UQL6_9BASI</name>
<reference evidence="3" key="1">
    <citation type="submission" date="2017-12" db="EMBL/GenBank/DDBJ databases">
        <title>Gene loss provides genomic basis for host adaptation in cereal stripe rust fungi.</title>
        <authorList>
            <person name="Xia C."/>
        </authorList>
    </citation>
    <scope>NUCLEOTIDE SEQUENCE [LARGE SCALE GENOMIC DNA]</scope>
    <source>
        <strain evidence="3">93-210</strain>
    </source>
</reference>
<keyword evidence="4" id="KW-1185">Reference proteome</keyword>
<feature type="chain" id="PRO_5015490577" evidence="2">
    <location>
        <begin position="19"/>
        <end position="731"/>
    </location>
</feature>
<organism evidence="3 4">
    <name type="scientific">Puccinia striiformis</name>
    <dbReference type="NCBI Taxonomy" id="27350"/>
    <lineage>
        <taxon>Eukaryota</taxon>
        <taxon>Fungi</taxon>
        <taxon>Dikarya</taxon>
        <taxon>Basidiomycota</taxon>
        <taxon>Pucciniomycotina</taxon>
        <taxon>Pucciniomycetes</taxon>
        <taxon>Pucciniales</taxon>
        <taxon>Pucciniaceae</taxon>
        <taxon>Puccinia</taxon>
    </lineage>
</organism>
<accession>A0A2S4UQL6</accession>
<proteinExistence type="predicted"/>
<evidence type="ECO:0000256" key="2">
    <source>
        <dbReference type="SAM" id="SignalP"/>
    </source>
</evidence>
<evidence type="ECO:0000313" key="3">
    <source>
        <dbReference type="EMBL" id="POV99550.1"/>
    </source>
</evidence>
<dbReference type="EMBL" id="PKSL01000198">
    <property type="protein sequence ID" value="POV99550.1"/>
    <property type="molecule type" value="Genomic_DNA"/>
</dbReference>
<feature type="compositionally biased region" description="Polar residues" evidence="1">
    <location>
        <begin position="149"/>
        <end position="159"/>
    </location>
</feature>
<dbReference type="AlphaFoldDB" id="A0A2S4UQL6"/>
<comment type="caution">
    <text evidence="3">The sequence shown here is derived from an EMBL/GenBank/DDBJ whole genome shotgun (WGS) entry which is preliminary data.</text>
</comment>
<keyword evidence="2" id="KW-0732">Signal</keyword>
<feature type="signal peptide" evidence="2">
    <location>
        <begin position="1"/>
        <end position="18"/>
    </location>
</feature>
<evidence type="ECO:0000313" key="4">
    <source>
        <dbReference type="Proteomes" id="UP000239156"/>
    </source>
</evidence>
<protein>
    <submittedName>
        <fullName evidence="3">Uncharacterized protein</fullName>
    </submittedName>
</protein>